<accession>A0A8U0U9L3</accession>
<dbReference type="GeneID" id="120043603"/>
<dbReference type="Pfam" id="PF20425">
    <property type="entry name" value="Neurobeachin"/>
    <property type="match status" value="1"/>
</dbReference>
<dbReference type="KEGG" id="snh:120043603"/>
<feature type="domain" description="Neurobeachin alpha-solenoid region" evidence="2">
    <location>
        <begin position="569"/>
        <end position="696"/>
    </location>
</feature>
<evidence type="ECO:0000256" key="1">
    <source>
        <dbReference type="SAM" id="MobiDB-lite"/>
    </source>
</evidence>
<feature type="region of interest" description="Disordered" evidence="1">
    <location>
        <begin position="77"/>
        <end position="245"/>
    </location>
</feature>
<keyword evidence="3" id="KW-1185">Reference proteome</keyword>
<protein>
    <submittedName>
        <fullName evidence="4">Neurobeachin-like protein 2</fullName>
    </submittedName>
</protein>
<organism evidence="3 4">
    <name type="scientific">Salvelinus namaycush</name>
    <name type="common">Lake trout</name>
    <name type="synonym">Salmo namaycush</name>
    <dbReference type="NCBI Taxonomy" id="8040"/>
    <lineage>
        <taxon>Eukaryota</taxon>
        <taxon>Metazoa</taxon>
        <taxon>Chordata</taxon>
        <taxon>Craniata</taxon>
        <taxon>Vertebrata</taxon>
        <taxon>Euteleostomi</taxon>
        <taxon>Actinopterygii</taxon>
        <taxon>Neopterygii</taxon>
        <taxon>Teleostei</taxon>
        <taxon>Protacanthopterygii</taxon>
        <taxon>Salmoniformes</taxon>
        <taxon>Salmonidae</taxon>
        <taxon>Salmoninae</taxon>
        <taxon>Salvelinus</taxon>
    </lineage>
</organism>
<evidence type="ECO:0000313" key="3">
    <source>
        <dbReference type="Proteomes" id="UP000808372"/>
    </source>
</evidence>
<reference evidence="4" key="1">
    <citation type="submission" date="2025-08" db="UniProtKB">
        <authorList>
            <consortium name="RefSeq"/>
        </authorList>
    </citation>
    <scope>IDENTIFICATION</scope>
    <source>
        <tissue evidence="4">White muscle</tissue>
    </source>
</reference>
<gene>
    <name evidence="4" type="primary">LOC120043603</name>
</gene>
<name>A0A8U0U9L3_SALNM</name>
<proteinExistence type="predicted"/>
<dbReference type="InterPro" id="IPR046852">
    <property type="entry name" value="Neurobeachin_a-sol"/>
</dbReference>
<sequence>MASKERLNELWILYYTKKDEGCLQQWLEAFVASFEKLVDVQSLEPRRLETYIAEVPLVPRDVLVFFSDQLSHSANHLSGGDSNNSTLHLSGGDSNNSTLHLSGGDSNNSTLHPSGGDSNNSTLHLSGGDSNNSTLHPSGGDSNNSTLQLSGGDSNNSTLHPSGGDSNNSTLHPSGGDSNNSTLHLSGGDSNNSTLHLSGGDSNNSTLQLSGGDSNNSTLHLSGGDSNNSTLQLSGGDSNNSTLQLSGGDSNNSTLHPLLLIKFFIIVCRNMENIDPEKTPGYVFETIKLLNFCLTQLKKQPADQSSLQTVIQYGLMLLESLFDPYNTWRRRLAGEEVSMVERSKYKFSPLPLPEELPALFHDSLQDSQQIPEVLTLRLVHLQGAVISGSKKNGLLSITLQSVEDLLSVLRAWCLRTSSNPKDPTLLRLTLQCLTAMVHILHSSSPAERRLEIRTVLDGYFQVLNWNRPPGLGNEQEDGQSWEEHLITLQSHMLTSVPEILQCSDRPVLQAIFLNNNCFEHILRLIQNSKLYHSKRCRSEREGVCDLTTRLLTDTEVEVDQVLEKGSDCITVHALGVLTSIMSNSPSAKEVFKERIGYSQLFDVLKSQGQPTKRLLQELMNMAVEGEHAHAHHLGISNDQPLLLLLQWLPDLAPQRDLQLLVAQWLAAVCGGSLSCRTVAVEAGLVGAVLHVLSQPQRLDRQCADGLLGMLQDMGSLCLRPAELKSLLRLLRPLHQRAL</sequence>
<dbReference type="RefSeq" id="XP_038844094.1">
    <property type="nucleotide sequence ID" value="XM_038988166.1"/>
</dbReference>
<dbReference type="Proteomes" id="UP000808372">
    <property type="component" value="Unplaced"/>
</dbReference>
<evidence type="ECO:0000313" key="4">
    <source>
        <dbReference type="RefSeq" id="XP_038844094.1"/>
    </source>
</evidence>
<dbReference type="AlphaFoldDB" id="A0A8U0U9L3"/>
<evidence type="ECO:0000259" key="2">
    <source>
        <dbReference type="Pfam" id="PF20425"/>
    </source>
</evidence>